<gene>
    <name evidence="2" type="ORF">QQ008_22660</name>
</gene>
<accession>A0ABT8KW84</accession>
<protein>
    <submittedName>
        <fullName evidence="2">Outer membrane beta-barrel protein</fullName>
    </submittedName>
</protein>
<dbReference type="Pfam" id="PF13568">
    <property type="entry name" value="OMP_b-brl_2"/>
    <property type="match status" value="1"/>
</dbReference>
<sequence length="206" mass="23009">MKTVNIKRVSILFVAMLLTSFGYGQDKLNLKLKAGATASKLIVDHSLIKNFTKNTLKPGFYIGLGTKGIKLSEKSSLDFELLYSQKGALSESEGFFHEKVKLHYVSIPILYNRTIIPKLNIYVGVEAGALIDSRIINGTVLRAINNQYLTGDLGLISGLSYNVNQQFYFDFRWVEGLTRLAFPTTGPVPFDARNRSIQLGMGYKLF</sequence>
<name>A0ABT8KW84_9BACT</name>
<dbReference type="Proteomes" id="UP001172082">
    <property type="component" value="Unassembled WGS sequence"/>
</dbReference>
<dbReference type="SUPFAM" id="SSF56925">
    <property type="entry name" value="OMPA-like"/>
    <property type="match status" value="1"/>
</dbReference>
<feature type="domain" description="Outer membrane protein beta-barrel" evidence="1">
    <location>
        <begin position="25"/>
        <end position="179"/>
    </location>
</feature>
<keyword evidence="3" id="KW-1185">Reference proteome</keyword>
<organism evidence="2 3">
    <name type="scientific">Splendidivirga corallicola</name>
    <dbReference type="NCBI Taxonomy" id="3051826"/>
    <lineage>
        <taxon>Bacteria</taxon>
        <taxon>Pseudomonadati</taxon>
        <taxon>Bacteroidota</taxon>
        <taxon>Cytophagia</taxon>
        <taxon>Cytophagales</taxon>
        <taxon>Splendidivirgaceae</taxon>
        <taxon>Splendidivirga</taxon>
    </lineage>
</organism>
<evidence type="ECO:0000313" key="2">
    <source>
        <dbReference type="EMBL" id="MDN5204212.1"/>
    </source>
</evidence>
<dbReference type="RefSeq" id="WP_346754236.1">
    <property type="nucleotide sequence ID" value="NZ_JAUJEA010000010.1"/>
</dbReference>
<dbReference type="InterPro" id="IPR025665">
    <property type="entry name" value="Beta-barrel_OMP_2"/>
</dbReference>
<evidence type="ECO:0000259" key="1">
    <source>
        <dbReference type="Pfam" id="PF13568"/>
    </source>
</evidence>
<dbReference type="EMBL" id="JAUJEA010000010">
    <property type="protein sequence ID" value="MDN5204212.1"/>
    <property type="molecule type" value="Genomic_DNA"/>
</dbReference>
<proteinExistence type="predicted"/>
<dbReference type="InterPro" id="IPR011250">
    <property type="entry name" value="OMP/PagP_B-barrel"/>
</dbReference>
<comment type="caution">
    <text evidence="2">The sequence shown here is derived from an EMBL/GenBank/DDBJ whole genome shotgun (WGS) entry which is preliminary data.</text>
</comment>
<reference evidence="2" key="1">
    <citation type="submission" date="2023-06" db="EMBL/GenBank/DDBJ databases">
        <title>Genomic of Parafulvivirga corallium.</title>
        <authorList>
            <person name="Wang G."/>
        </authorList>
    </citation>
    <scope>NUCLEOTIDE SEQUENCE</scope>
    <source>
        <strain evidence="2">BMA10</strain>
    </source>
</reference>
<evidence type="ECO:0000313" key="3">
    <source>
        <dbReference type="Proteomes" id="UP001172082"/>
    </source>
</evidence>